<keyword evidence="2" id="KW-0732">Signal</keyword>
<dbReference type="STRING" id="1122209.SAMN02745752_00978"/>
<evidence type="ECO:0000313" key="3">
    <source>
        <dbReference type="EMBL" id="SFX24411.1"/>
    </source>
</evidence>
<organism evidence="3 4">
    <name type="scientific">Marinospirillum alkaliphilum DSM 21637</name>
    <dbReference type="NCBI Taxonomy" id="1122209"/>
    <lineage>
        <taxon>Bacteria</taxon>
        <taxon>Pseudomonadati</taxon>
        <taxon>Pseudomonadota</taxon>
        <taxon>Gammaproteobacteria</taxon>
        <taxon>Oceanospirillales</taxon>
        <taxon>Oceanospirillaceae</taxon>
        <taxon>Marinospirillum</taxon>
    </lineage>
</organism>
<sequence length="328" mass="36596">MKKRLLALLLLILVFPVWANLPAGFGFDEEEEEDTAPQRVEPDPMREMLRTLRNELPASQLLELPLADDETFLALQLEALSARPKGRLLLLPGDGLHPDWPLGIAPIRRNLPEYGWHTLSLSLPAYRPLGVAPRTLPPGPLLSRMPQNQKPVKQDEPDAAASAGFGFAEEDEEEPVVQERPDPAERLAQHREKVEARVQSALNHVGSGGKLVLVLQGESVYWLQPWLESGRLGRQVPLILLHVEAPVGADPTSIADTLRRLGANRPILDIYNASNQEQRHLAEIRKAAYRRAGNQQAVQFPMNFESGARAATTDRWLSQRVEGWLRGL</sequence>
<dbReference type="EMBL" id="FPJW01000002">
    <property type="protein sequence ID" value="SFX24411.1"/>
    <property type="molecule type" value="Genomic_DNA"/>
</dbReference>
<gene>
    <name evidence="3" type="ORF">SAMN02745752_00978</name>
</gene>
<dbReference type="RefSeq" id="WP_072325201.1">
    <property type="nucleotide sequence ID" value="NZ_FPJW01000002.1"/>
</dbReference>
<dbReference type="AlphaFoldDB" id="A0A1K1VI23"/>
<proteinExistence type="predicted"/>
<dbReference type="Proteomes" id="UP000182350">
    <property type="component" value="Unassembled WGS sequence"/>
</dbReference>
<evidence type="ECO:0000313" key="4">
    <source>
        <dbReference type="Proteomes" id="UP000182350"/>
    </source>
</evidence>
<evidence type="ECO:0008006" key="5">
    <source>
        <dbReference type="Google" id="ProtNLM"/>
    </source>
</evidence>
<reference evidence="3 4" key="1">
    <citation type="submission" date="2016-11" db="EMBL/GenBank/DDBJ databases">
        <authorList>
            <person name="Jaros S."/>
            <person name="Januszkiewicz K."/>
            <person name="Wedrychowicz H."/>
        </authorList>
    </citation>
    <scope>NUCLEOTIDE SEQUENCE [LARGE SCALE GENOMIC DNA]</scope>
    <source>
        <strain evidence="3 4">DSM 21637</strain>
    </source>
</reference>
<feature type="chain" id="PRO_5012069054" description="DUF3530 domain-containing protein" evidence="2">
    <location>
        <begin position="20"/>
        <end position="328"/>
    </location>
</feature>
<dbReference type="InterPro" id="IPR022529">
    <property type="entry name" value="DUF3530"/>
</dbReference>
<feature type="signal peptide" evidence="2">
    <location>
        <begin position="1"/>
        <end position="19"/>
    </location>
</feature>
<dbReference type="OrthoDB" id="6193602at2"/>
<keyword evidence="4" id="KW-1185">Reference proteome</keyword>
<dbReference type="Pfam" id="PF12048">
    <property type="entry name" value="DUF3530"/>
    <property type="match status" value="1"/>
</dbReference>
<feature type="region of interest" description="Disordered" evidence="1">
    <location>
        <begin position="137"/>
        <end position="160"/>
    </location>
</feature>
<accession>A0A1K1VI23</accession>
<name>A0A1K1VI23_9GAMM</name>
<evidence type="ECO:0000256" key="1">
    <source>
        <dbReference type="SAM" id="MobiDB-lite"/>
    </source>
</evidence>
<protein>
    <recommendedName>
        <fullName evidence="5">DUF3530 domain-containing protein</fullName>
    </recommendedName>
</protein>
<evidence type="ECO:0000256" key="2">
    <source>
        <dbReference type="SAM" id="SignalP"/>
    </source>
</evidence>